<organism evidence="1 2">
    <name type="scientific">Saccharibacillus sacchari</name>
    <dbReference type="NCBI Taxonomy" id="456493"/>
    <lineage>
        <taxon>Bacteria</taxon>
        <taxon>Bacillati</taxon>
        <taxon>Bacillota</taxon>
        <taxon>Bacilli</taxon>
        <taxon>Bacillales</taxon>
        <taxon>Paenibacillaceae</taxon>
        <taxon>Saccharibacillus</taxon>
    </lineage>
</organism>
<evidence type="ECO:0000313" key="1">
    <source>
        <dbReference type="EMBL" id="MEJ8304709.1"/>
    </source>
</evidence>
<reference evidence="1" key="1">
    <citation type="submission" date="2024-03" db="EMBL/GenBank/DDBJ databases">
        <title>Whole genome sequecning of epiphytes from Marcgravia umbellata leaves.</title>
        <authorList>
            <person name="Kumar G."/>
            <person name="Savka M.A."/>
        </authorList>
    </citation>
    <scope>NUCLEOTIDE SEQUENCE</scope>
    <source>
        <strain evidence="1">RIT_BL5</strain>
    </source>
</reference>
<proteinExistence type="predicted"/>
<name>A0ACC6PCV3_9BACL</name>
<accession>A0ACC6PCV3</accession>
<keyword evidence="2" id="KW-1185">Reference proteome</keyword>
<comment type="caution">
    <text evidence="1">The sequence shown here is derived from an EMBL/GenBank/DDBJ whole genome shotgun (WGS) entry which is preliminary data.</text>
</comment>
<gene>
    <name evidence="1" type="ORF">WKI47_12445</name>
</gene>
<dbReference type="EMBL" id="JBBKAR010000033">
    <property type="protein sequence ID" value="MEJ8304709.1"/>
    <property type="molecule type" value="Genomic_DNA"/>
</dbReference>
<protein>
    <submittedName>
        <fullName evidence="1">Uncharacterized protein</fullName>
    </submittedName>
</protein>
<sequence length="42" mass="4261">MAMYNVSDYGALPNARQSSTNGIQAAIDAAAWAGGGTVFGVR</sequence>
<dbReference type="Proteomes" id="UP001380953">
    <property type="component" value="Unassembled WGS sequence"/>
</dbReference>
<evidence type="ECO:0000313" key="2">
    <source>
        <dbReference type="Proteomes" id="UP001380953"/>
    </source>
</evidence>